<protein>
    <submittedName>
        <fullName evidence="4">4-hydroxybenzoate 3-monooxygenase</fullName>
    </submittedName>
</protein>
<dbReference type="SUPFAM" id="SSF51905">
    <property type="entry name" value="FAD/NAD(P)-binding domain"/>
    <property type="match status" value="1"/>
</dbReference>
<evidence type="ECO:0000313" key="4">
    <source>
        <dbReference type="EMBL" id="ONG50922.1"/>
    </source>
</evidence>
<dbReference type="GO" id="GO:0071949">
    <property type="term" value="F:FAD binding"/>
    <property type="evidence" value="ECO:0007669"/>
    <property type="project" value="InterPro"/>
</dbReference>
<dbReference type="Pfam" id="PF01494">
    <property type="entry name" value="FAD_binding_3"/>
    <property type="match status" value="1"/>
</dbReference>
<comment type="caution">
    <text evidence="4">The sequence shown here is derived from an EMBL/GenBank/DDBJ whole genome shotgun (WGS) entry which is preliminary data.</text>
</comment>
<sequence>MPRRTQVGIIGCGPAGLFLAHLLARAGIDSLILEARSRAAVEGTIRAGVLEHGVAALMQELGLAGRMLRQADRHAGITLQWRSQRLHLDLAALTGGKAVTVYAQHEVLKDLVAARLAAAPGSILFEAPARAVEGIEGDHPAILFETAEGGAGRLDCDHIVAADGFHGIGRGAIPASIRQEYGKTYPYGWLGVLVEAPRSWPELIYASQGDGFSLLSTRSPTVQRLYLQCDPADPVEAWDDARIWRELGSRLATDGWTLTQGKIFQKSVIPLRSFVCAPLRHGRLFLAGDAAHIVPPTGAKGLNLAVADVLVLSRALSRAIHRGDASGLDAYSDTALARVWQAQRFSAFMTRMLHRDPGETPFDTRLREAQLEQIALSPAAATALAENYVGLPFPAED</sequence>
<evidence type="ECO:0000256" key="2">
    <source>
        <dbReference type="ARBA" id="ARBA00023027"/>
    </source>
</evidence>
<evidence type="ECO:0000259" key="3">
    <source>
        <dbReference type="Pfam" id="PF01494"/>
    </source>
</evidence>
<dbReference type="RefSeq" id="WP_076958548.1">
    <property type="nucleotide sequence ID" value="NZ_MLCO01000177.1"/>
</dbReference>
<name>A0A1V2GZJ8_9PROT</name>
<gene>
    <name evidence="4" type="ORF">BKE38_17175</name>
</gene>
<dbReference type="InterPro" id="IPR002938">
    <property type="entry name" value="FAD-bd"/>
</dbReference>
<proteinExistence type="predicted"/>
<dbReference type="AlphaFoldDB" id="A0A1V2GZJ8"/>
<keyword evidence="1" id="KW-0560">Oxidoreductase</keyword>
<dbReference type="InterPro" id="IPR036188">
    <property type="entry name" value="FAD/NAD-bd_sf"/>
</dbReference>
<dbReference type="OrthoDB" id="9791689at2"/>
<evidence type="ECO:0000313" key="5">
    <source>
        <dbReference type="Proteomes" id="UP000188879"/>
    </source>
</evidence>
<accession>A0A1V2GZJ8</accession>
<organism evidence="4 5">
    <name type="scientific">Teichococcus deserti</name>
    <dbReference type="NCBI Taxonomy" id="1817963"/>
    <lineage>
        <taxon>Bacteria</taxon>
        <taxon>Pseudomonadati</taxon>
        <taxon>Pseudomonadota</taxon>
        <taxon>Alphaproteobacteria</taxon>
        <taxon>Acetobacterales</taxon>
        <taxon>Roseomonadaceae</taxon>
        <taxon>Roseomonas</taxon>
    </lineage>
</organism>
<keyword evidence="5" id="KW-1185">Reference proteome</keyword>
<dbReference type="PANTHER" id="PTHR43476:SF4">
    <property type="entry name" value="BLR0106 PROTEIN"/>
    <property type="match status" value="1"/>
</dbReference>
<dbReference type="InterPro" id="IPR050631">
    <property type="entry name" value="PheA/TfdB_FAD_monoxygenase"/>
</dbReference>
<keyword evidence="2" id="KW-0520">NAD</keyword>
<dbReference type="NCBIfam" id="NF006091">
    <property type="entry name" value="PRK08243.1"/>
    <property type="match status" value="1"/>
</dbReference>
<reference evidence="4 5" key="1">
    <citation type="submission" date="2016-10" db="EMBL/GenBank/DDBJ databases">
        <title>Draft Genome sequence of Roseomonas sp. strain M3.</title>
        <authorList>
            <person name="Subhash Y."/>
            <person name="Lee S."/>
        </authorList>
    </citation>
    <scope>NUCLEOTIDE SEQUENCE [LARGE SCALE GENOMIC DNA]</scope>
    <source>
        <strain evidence="4 5">M3</strain>
    </source>
</reference>
<dbReference type="SUPFAM" id="SSF54373">
    <property type="entry name" value="FAD-linked reductases, C-terminal domain"/>
    <property type="match status" value="1"/>
</dbReference>
<keyword evidence="4" id="KW-0503">Monooxygenase</keyword>
<dbReference type="Gene3D" id="3.50.50.60">
    <property type="entry name" value="FAD/NAD(P)-binding domain"/>
    <property type="match status" value="1"/>
</dbReference>
<dbReference type="PRINTS" id="PR00420">
    <property type="entry name" value="RNGMNOXGNASE"/>
</dbReference>
<evidence type="ECO:0000256" key="1">
    <source>
        <dbReference type="ARBA" id="ARBA00023002"/>
    </source>
</evidence>
<feature type="domain" description="FAD-binding" evidence="3">
    <location>
        <begin position="4"/>
        <end position="346"/>
    </location>
</feature>
<dbReference type="EMBL" id="MLCO01000177">
    <property type="protein sequence ID" value="ONG50922.1"/>
    <property type="molecule type" value="Genomic_DNA"/>
</dbReference>
<dbReference type="Proteomes" id="UP000188879">
    <property type="component" value="Unassembled WGS sequence"/>
</dbReference>
<dbReference type="Gene3D" id="3.30.9.10">
    <property type="entry name" value="D-Amino Acid Oxidase, subunit A, domain 2"/>
    <property type="match status" value="1"/>
</dbReference>
<dbReference type="PANTHER" id="PTHR43476">
    <property type="entry name" value="3-(3-HYDROXY-PHENYL)PROPIONATE/3-HYDROXYCINNAMIC ACID HYDROXYLASE"/>
    <property type="match status" value="1"/>
</dbReference>
<dbReference type="GO" id="GO:0004497">
    <property type="term" value="F:monooxygenase activity"/>
    <property type="evidence" value="ECO:0007669"/>
    <property type="project" value="UniProtKB-KW"/>
</dbReference>